<accession>A0ABN5YUG7</accession>
<feature type="compositionally biased region" description="Low complexity" evidence="1">
    <location>
        <begin position="72"/>
        <end position="86"/>
    </location>
</feature>
<keyword evidence="3" id="KW-1185">Reference proteome</keyword>
<feature type="region of interest" description="Disordered" evidence="1">
    <location>
        <begin position="67"/>
        <end position="86"/>
    </location>
</feature>
<evidence type="ECO:0000313" key="3">
    <source>
        <dbReference type="Proteomes" id="UP000465609"/>
    </source>
</evidence>
<gene>
    <name evidence="2" type="ORF">MAUB_32930</name>
</gene>
<sequence>MTGESIEAELAHPDGVGSANVGSPGAFGSKVVSGTFPVVHPTALAPADDDTAVVEAAELDAPVAGCCDEHPAATTTTPHNTPKIRS</sequence>
<reference evidence="2 3" key="1">
    <citation type="journal article" date="2019" name="Emerg. Microbes Infect.">
        <title>Comprehensive subspecies identification of 175 nontuberculous mycobacteria species based on 7547 genomic profiles.</title>
        <authorList>
            <person name="Matsumoto Y."/>
            <person name="Kinjo T."/>
            <person name="Motooka D."/>
            <person name="Nabeya D."/>
            <person name="Jung N."/>
            <person name="Uechi K."/>
            <person name="Horii T."/>
            <person name="Iida T."/>
            <person name="Fujita J."/>
            <person name="Nakamura S."/>
        </authorList>
    </citation>
    <scope>NUCLEOTIDE SEQUENCE [LARGE SCALE GENOMIC DNA]</scope>
    <source>
        <strain evidence="2 3">JCM 15296</strain>
    </source>
</reference>
<evidence type="ECO:0000313" key="2">
    <source>
        <dbReference type="EMBL" id="BBX85420.1"/>
    </source>
</evidence>
<dbReference type="Proteomes" id="UP000465609">
    <property type="component" value="Chromosome"/>
</dbReference>
<proteinExistence type="predicted"/>
<evidence type="ECO:0000256" key="1">
    <source>
        <dbReference type="SAM" id="MobiDB-lite"/>
    </source>
</evidence>
<dbReference type="EMBL" id="AP022577">
    <property type="protein sequence ID" value="BBX85420.1"/>
    <property type="molecule type" value="Genomic_DNA"/>
</dbReference>
<name>A0ABN5YUG7_9MYCO</name>
<feature type="region of interest" description="Disordered" evidence="1">
    <location>
        <begin position="1"/>
        <end position="27"/>
    </location>
</feature>
<organism evidence="2 3">
    <name type="scientific">Mycolicibacterium aubagnense</name>
    <dbReference type="NCBI Taxonomy" id="319707"/>
    <lineage>
        <taxon>Bacteria</taxon>
        <taxon>Bacillati</taxon>
        <taxon>Actinomycetota</taxon>
        <taxon>Actinomycetes</taxon>
        <taxon>Mycobacteriales</taxon>
        <taxon>Mycobacteriaceae</taxon>
        <taxon>Mycolicibacterium</taxon>
    </lineage>
</organism>
<dbReference type="RefSeq" id="WP_163910723.1">
    <property type="nucleotide sequence ID" value="NZ_AP022577.1"/>
</dbReference>
<protein>
    <submittedName>
        <fullName evidence="2">Uncharacterized protein</fullName>
    </submittedName>
</protein>